<feature type="compositionally biased region" description="Polar residues" evidence="7">
    <location>
        <begin position="643"/>
        <end position="656"/>
    </location>
</feature>
<dbReference type="GO" id="GO:0005525">
    <property type="term" value="F:GTP binding"/>
    <property type="evidence" value="ECO:0007669"/>
    <property type="project" value="UniProtKB-KW"/>
</dbReference>
<feature type="compositionally biased region" description="Polar residues" evidence="7">
    <location>
        <begin position="526"/>
        <end position="541"/>
    </location>
</feature>
<feature type="compositionally biased region" description="Basic and acidic residues" evidence="7">
    <location>
        <begin position="571"/>
        <end position="592"/>
    </location>
</feature>
<dbReference type="OMA" id="ISMVIKP"/>
<evidence type="ECO:0000256" key="6">
    <source>
        <dbReference type="ARBA" id="ARBA00023242"/>
    </source>
</evidence>
<feature type="region of interest" description="Disordered" evidence="7">
    <location>
        <begin position="431"/>
        <end position="453"/>
    </location>
</feature>
<keyword evidence="5" id="KW-0342">GTP-binding</keyword>
<dbReference type="RefSeq" id="XP_024133239.1">
    <property type="nucleotide sequence ID" value="XM_024277471.2"/>
</dbReference>
<evidence type="ECO:0000259" key="8">
    <source>
        <dbReference type="Pfam" id="PF25496"/>
    </source>
</evidence>
<dbReference type="PANTHER" id="PTHR22796">
    <property type="entry name" value="URG4-RELATED"/>
    <property type="match status" value="1"/>
</dbReference>
<evidence type="ECO:0000313" key="12">
    <source>
        <dbReference type="Proteomes" id="UP000261560"/>
    </source>
</evidence>
<feature type="domain" description="Up-regulator of cell proliferation-like" evidence="8">
    <location>
        <begin position="112"/>
        <end position="402"/>
    </location>
</feature>
<dbReference type="OrthoDB" id="1597724at2759"/>
<keyword evidence="6" id="KW-0539">Nucleus</keyword>
<dbReference type="Pfam" id="PF25974">
    <property type="entry name" value="URGCP_9th"/>
    <property type="match status" value="1"/>
</dbReference>
<dbReference type="KEGG" id="oml:112149648"/>
<comment type="subcellular location">
    <subcellularLocation>
        <location evidence="2">Cytoplasm</location>
    </subcellularLocation>
    <subcellularLocation>
        <location evidence="1">Nucleus</location>
    </subcellularLocation>
</comment>
<dbReference type="InterPro" id="IPR030383">
    <property type="entry name" value="G_VLIG_dom"/>
</dbReference>
<feature type="compositionally biased region" description="Polar residues" evidence="7">
    <location>
        <begin position="608"/>
        <end position="631"/>
    </location>
</feature>
<feature type="compositionally biased region" description="Basic and acidic residues" evidence="7">
    <location>
        <begin position="512"/>
        <end position="525"/>
    </location>
</feature>
<protein>
    <submittedName>
        <fullName evidence="11">GTPase, very large interferon inducible 1-like 2</fullName>
    </submittedName>
</protein>
<feature type="region of interest" description="Disordered" evidence="7">
    <location>
        <begin position="507"/>
        <end position="656"/>
    </location>
</feature>
<dbReference type="Pfam" id="PF25496">
    <property type="entry name" value="URGCP"/>
    <property type="match status" value="1"/>
</dbReference>
<dbReference type="InterPro" id="IPR057365">
    <property type="entry name" value="URGCP"/>
</dbReference>
<evidence type="ECO:0000256" key="5">
    <source>
        <dbReference type="ARBA" id="ARBA00023134"/>
    </source>
</evidence>
<reference evidence="11" key="1">
    <citation type="submission" date="2025-08" db="UniProtKB">
        <authorList>
            <consortium name="Ensembl"/>
        </authorList>
    </citation>
    <scope>IDENTIFICATION</scope>
</reference>
<feature type="domain" description="Interferon-induced very large GTPase 1" evidence="10">
    <location>
        <begin position="999"/>
        <end position="1118"/>
    </location>
</feature>
<evidence type="ECO:0000259" key="10">
    <source>
        <dbReference type="Pfam" id="PF25974"/>
    </source>
</evidence>
<evidence type="ECO:0000259" key="9">
    <source>
        <dbReference type="Pfam" id="PF25683"/>
    </source>
</evidence>
<evidence type="ECO:0000313" key="11">
    <source>
        <dbReference type="Ensembl" id="ENSOMEP00000030168.1"/>
    </source>
</evidence>
<dbReference type="Pfam" id="PF25683">
    <property type="entry name" value="URGCP_GTPase"/>
    <property type="match status" value="1"/>
</dbReference>
<feature type="compositionally biased region" description="Basic residues" evidence="7">
    <location>
        <begin position="1"/>
        <end position="16"/>
    </location>
</feature>
<sequence>MSLKLPRRISSKKKRPPKDNAQEEILRKLGLEAYSTTPLDPASMLDIYTWNLENQAPEELKDLPKVFLQRLWLLNQDARTPCVQPRNDAPNIDFKSAEDMLSGIGEDSQSIINPLDLVTSVFMSSNPFLQQEIAVHMMQCQFAVPLVLPNIDPEKSGKFLLWPLRGVTSKWKSHSLETIGRVHEAHLATTDMPTFSCVKLGHLGVSKSQVLNHVLNGRKFSSETFVHRGMNGAQMPRRLSNGLVEIGWYVPCGEAHDVFPVPVAISNLRGNASAHEKCLQLLCKASSVLVVFCGNLQEKEKQLLVTCKEMASKLILIDFSDTEISDNRAAEFVKLPRESVLPASTLREKEVATKLSEMLKEFLPDSLKLVTLEAAATFASELDMNVDEGPACRKAMAAVEEVLKGFDEGSEKFQMKQLPLQGALWSKLSELDKEESKQRKRGNEPDPILQKEKKDVLTSLNNYKMTPAMKIFTDSLFTTDKMERAYFLHWLKLKLYLIQAEKQESLTPLQTNDKDSTSEHTEDSQRCANSSMVDNDSSCTVSSSEDKDKEQSKYTNLQMSEQPNSPVQDSSDSRENTQELSSEEKESLHTSSERNVQSVELVEKETCLSEQNDQSENQASADSEQTSNSDSVPLHQSKIASAPTDNSSSSAKQIKHNMSQENCVSSCSETLAPDSLSLGVENFLREMGLIFELTHTGPNSKTQNVLRLPSAAADLLLYGVPLELMDGNASNIPKCWLSCVFAELKRRLPQEQLRTRVLTNIGRHNANHQDFFSTLFGVKFPTRRGMYIAALDVPINLRQELGCDFLFLINVVGLYSSSADNKHNRLMYDNEMATVATAVSDILMLNCSPQNGRQNETPFAVMVNALLRCKEYGSLPIYQLLVQDEGIHSKLQTFQMRRVYNVLKAKNRDKESTNDNNLSTANSATFVKGPQPSMFFSEPVDIHYSTAMLSLKEEMFKALKRCATSKLSALPEFMRDVCAVWEAVKSDSFSIDLQDKDSALAFSLLCTEFSLWEDTLLENMESWLMEATKKIFATNASTLNTDQNDVLSCLNNEAREEIKSEVNKIKLNLEAYLMKDDSLRRNVEMFTEILMSNIANFQDQVTKEIFQKLETVSETHCSSRQMKKFENLLQEKQEFKLLALSETSKSTKILFQDAELEEEFEVVWTKTLSNFDFRPSEADDITFRVREVLKLNLISRGLYKHLKKLDDVGKNQTSDFQINDEHFGYRIRLKHMFEDNNKQQRTEAQQLACKIKEDYNQFVAHKCSLPADFSDSYIEELLENVEKALQEKSMEIRSVFEVDLKIYLCNAACQDFQKLHDRFAKDRELLSYVSETKSKCQAEFIYNFRKRDQCQRIAEAFVSMVIKPTVLDYIYRPLGMHIVEEIKEKSKECQSPQAFHKSLLEELVKEDDFESFKEYLMSYDNFRLKKIQEKVVAYLSESSALGKWRQQKLGEIIGKVAAAVNQTPEVTDGVLSETKPLLEKICLTLEKDAGVYVSRAALNGPLFSITTEWDRFLKHLMELLASIRMDLSQEFSQNVDITQLLHSLSVQPQEYLFNTVRSCDNRCPLCKAPCVEEALGHGVHKPLLHWPICMLPIDSHSQSCVSCCDNQTPGHNSDAQGMYHACKDLQSLYPNWSNPLDDTNSQNTSDYWRYMLARFNEQLAAQFHQEPAKIPEEWKKITQQEALESLREIVPTREC</sequence>
<dbReference type="InterPro" id="IPR058641">
    <property type="entry name" value="GVIN1_dom"/>
</dbReference>
<evidence type="ECO:0000256" key="4">
    <source>
        <dbReference type="ARBA" id="ARBA00022741"/>
    </source>
</evidence>
<dbReference type="RefSeq" id="XP_036070774.1">
    <property type="nucleotide sequence ID" value="XM_036214881.1"/>
</dbReference>
<dbReference type="STRING" id="30732.ENSOMEP00000030168"/>
<evidence type="ECO:0000256" key="3">
    <source>
        <dbReference type="ARBA" id="ARBA00022490"/>
    </source>
</evidence>
<dbReference type="PaxDb" id="30732-ENSOMEP00000030168"/>
<dbReference type="GO" id="GO:0005737">
    <property type="term" value="C:cytoplasm"/>
    <property type="evidence" value="ECO:0007669"/>
    <property type="project" value="UniProtKB-SubCell"/>
</dbReference>
<evidence type="ECO:0000256" key="2">
    <source>
        <dbReference type="ARBA" id="ARBA00004496"/>
    </source>
</evidence>
<dbReference type="PANTHER" id="PTHR22796:SF7">
    <property type="entry name" value="INTERFERON-INDUCED VERY LARGE GTPASE 1-LIKE"/>
    <property type="match status" value="1"/>
</dbReference>
<keyword evidence="12" id="KW-1185">Reference proteome</keyword>
<proteinExistence type="predicted"/>
<dbReference type="Ensembl" id="ENSOMET00000020299.1">
    <property type="protein sequence ID" value="ENSOMEP00000030168.1"/>
    <property type="gene ID" value="ENSOMEG00000014275.1"/>
</dbReference>
<evidence type="ECO:0000256" key="7">
    <source>
        <dbReference type="SAM" id="MobiDB-lite"/>
    </source>
</evidence>
<feature type="compositionally biased region" description="Polar residues" evidence="7">
    <location>
        <begin position="554"/>
        <end position="570"/>
    </location>
</feature>
<dbReference type="GeneID" id="112149648"/>
<dbReference type="GeneTree" id="ENSGT00940000154390"/>
<name>A0A3B3DJ81_ORYME</name>
<reference evidence="11" key="2">
    <citation type="submission" date="2025-09" db="UniProtKB">
        <authorList>
            <consortium name="Ensembl"/>
        </authorList>
    </citation>
    <scope>IDENTIFICATION</scope>
</reference>
<accession>A0A3B3DJ81</accession>
<dbReference type="CTD" id="100001880"/>
<organism evidence="11 12">
    <name type="scientific">Oryzias melastigma</name>
    <name type="common">Marine medaka</name>
    <dbReference type="NCBI Taxonomy" id="30732"/>
    <lineage>
        <taxon>Eukaryota</taxon>
        <taxon>Metazoa</taxon>
        <taxon>Chordata</taxon>
        <taxon>Craniata</taxon>
        <taxon>Vertebrata</taxon>
        <taxon>Euteleostomi</taxon>
        <taxon>Actinopterygii</taxon>
        <taxon>Neopterygii</taxon>
        <taxon>Teleostei</taxon>
        <taxon>Neoteleostei</taxon>
        <taxon>Acanthomorphata</taxon>
        <taxon>Ovalentaria</taxon>
        <taxon>Atherinomorphae</taxon>
        <taxon>Beloniformes</taxon>
        <taxon>Adrianichthyidae</taxon>
        <taxon>Oryziinae</taxon>
        <taxon>Oryzias</taxon>
    </lineage>
</organism>
<dbReference type="Proteomes" id="UP000261560">
    <property type="component" value="Unplaced"/>
</dbReference>
<keyword evidence="4" id="KW-0547">Nucleotide-binding</keyword>
<feature type="region of interest" description="Disordered" evidence="7">
    <location>
        <begin position="1"/>
        <end position="20"/>
    </location>
</feature>
<keyword evidence="3" id="KW-0963">Cytoplasm</keyword>
<dbReference type="GO" id="GO:0005634">
    <property type="term" value="C:nucleus"/>
    <property type="evidence" value="ECO:0007669"/>
    <property type="project" value="UniProtKB-SubCell"/>
</dbReference>
<evidence type="ECO:0000256" key="1">
    <source>
        <dbReference type="ARBA" id="ARBA00004123"/>
    </source>
</evidence>
<feature type="domain" description="VLIG-type G" evidence="9">
    <location>
        <begin position="639"/>
        <end position="885"/>
    </location>
</feature>